<dbReference type="InterPro" id="IPR029071">
    <property type="entry name" value="Ubiquitin-like_domsf"/>
</dbReference>
<reference evidence="4" key="1">
    <citation type="journal article" date="2018" name="Nat. Microbiol.">
        <title>Leveraging single-cell genomics to expand the fungal tree of life.</title>
        <authorList>
            <person name="Ahrendt S.R."/>
            <person name="Quandt C.A."/>
            <person name="Ciobanu D."/>
            <person name="Clum A."/>
            <person name="Salamov A."/>
            <person name="Andreopoulos B."/>
            <person name="Cheng J.F."/>
            <person name="Woyke T."/>
            <person name="Pelin A."/>
            <person name="Henrissat B."/>
            <person name="Reynolds N.K."/>
            <person name="Benny G.L."/>
            <person name="Smith M.E."/>
            <person name="James T.Y."/>
            <person name="Grigoriev I.V."/>
        </authorList>
    </citation>
    <scope>NUCLEOTIDE SEQUENCE [LARGE SCALE GENOMIC DNA]</scope>
    <source>
        <strain evidence="4">Benny S71-1</strain>
    </source>
</reference>
<dbReference type="Proteomes" id="UP000278143">
    <property type="component" value="Unassembled WGS sequence"/>
</dbReference>
<dbReference type="InterPro" id="IPR019413">
    <property type="entry name" value="Dsc3_ub-like_dom"/>
</dbReference>
<dbReference type="GO" id="GO:0044695">
    <property type="term" value="C:Dsc E3 ubiquitin ligase complex"/>
    <property type="evidence" value="ECO:0007669"/>
    <property type="project" value="InterPro"/>
</dbReference>
<sequence length="180" mass="19890">MDDEASYQATRPLLPPASSSSTGRSAAGADSSGRKPPASRSADEILSVPVSLRVRFSDGTEDLLLELPSRALIGRLRENIYRERPNFSGKYLRLIHHGRELPETKRIGELVPASGPTDIWIHCAPSDHPSVHRETGGDAGAHDQSTTPRLIGFDRLRGTGFTDEEINQLREQFHQWRGTQ</sequence>
<dbReference type="PANTHER" id="PTHR28049:SF1">
    <property type="entry name" value="DSC E3 UBIQUITIN LIGASE COMPLEX SUBUNIT 3"/>
    <property type="match status" value="1"/>
</dbReference>
<feature type="region of interest" description="Disordered" evidence="1">
    <location>
        <begin position="1"/>
        <end position="42"/>
    </location>
</feature>
<dbReference type="InterPro" id="IPR025390">
    <property type="entry name" value="Dsc3_C"/>
</dbReference>
<feature type="domain" description="Ubiquitin-like" evidence="2">
    <location>
        <begin position="50"/>
        <end position="110"/>
    </location>
</feature>
<proteinExistence type="predicted"/>
<dbReference type="InterPro" id="IPR045226">
    <property type="entry name" value="Dsc3"/>
</dbReference>
<dbReference type="OrthoDB" id="2556122at2759"/>
<dbReference type="Pfam" id="PF13373">
    <property type="entry name" value="Dsc3_C"/>
    <property type="match status" value="1"/>
</dbReference>
<keyword evidence="4" id="KW-1185">Reference proteome</keyword>
<dbReference type="InterPro" id="IPR000626">
    <property type="entry name" value="Ubiquitin-like_dom"/>
</dbReference>
<evidence type="ECO:0000313" key="4">
    <source>
        <dbReference type="Proteomes" id="UP000278143"/>
    </source>
</evidence>
<dbReference type="PROSITE" id="PS50053">
    <property type="entry name" value="UBIQUITIN_2"/>
    <property type="match status" value="1"/>
</dbReference>
<dbReference type="PANTHER" id="PTHR28049">
    <property type="entry name" value="TRANSMEMBRANE PROTEIN YOR223W"/>
    <property type="match status" value="1"/>
</dbReference>
<accession>A0A4P9YRF2</accession>
<name>A0A4P9YRF2_9FUNG</name>
<gene>
    <name evidence="3" type="ORF">SYNPS1DRAFT_32216</name>
</gene>
<feature type="compositionally biased region" description="Low complexity" evidence="1">
    <location>
        <begin position="17"/>
        <end position="31"/>
    </location>
</feature>
<organism evidence="3 4">
    <name type="scientific">Syncephalis pseudoplumigaleata</name>
    <dbReference type="NCBI Taxonomy" id="1712513"/>
    <lineage>
        <taxon>Eukaryota</taxon>
        <taxon>Fungi</taxon>
        <taxon>Fungi incertae sedis</taxon>
        <taxon>Zoopagomycota</taxon>
        <taxon>Zoopagomycotina</taxon>
        <taxon>Zoopagomycetes</taxon>
        <taxon>Zoopagales</taxon>
        <taxon>Piptocephalidaceae</taxon>
        <taxon>Syncephalis</taxon>
    </lineage>
</organism>
<feature type="non-terminal residue" evidence="3">
    <location>
        <position position="180"/>
    </location>
</feature>
<dbReference type="AlphaFoldDB" id="A0A4P9YRF2"/>
<protein>
    <recommendedName>
        <fullName evidence="2">Ubiquitin-like domain-containing protein</fullName>
    </recommendedName>
</protein>
<dbReference type="Pfam" id="PF10302">
    <property type="entry name" value="Dsc3_N"/>
    <property type="match status" value="1"/>
</dbReference>
<evidence type="ECO:0000256" key="1">
    <source>
        <dbReference type="SAM" id="MobiDB-lite"/>
    </source>
</evidence>
<dbReference type="EMBL" id="KZ992398">
    <property type="protein sequence ID" value="RKP22218.1"/>
    <property type="molecule type" value="Genomic_DNA"/>
</dbReference>
<evidence type="ECO:0000313" key="3">
    <source>
        <dbReference type="EMBL" id="RKP22218.1"/>
    </source>
</evidence>
<dbReference type="GO" id="GO:0005783">
    <property type="term" value="C:endoplasmic reticulum"/>
    <property type="evidence" value="ECO:0007669"/>
    <property type="project" value="TreeGrafter"/>
</dbReference>
<dbReference type="SUPFAM" id="SSF54236">
    <property type="entry name" value="Ubiquitin-like"/>
    <property type="match status" value="1"/>
</dbReference>
<evidence type="ECO:0000259" key="2">
    <source>
        <dbReference type="PROSITE" id="PS50053"/>
    </source>
</evidence>